<dbReference type="SUPFAM" id="SSF50494">
    <property type="entry name" value="Trypsin-like serine proteases"/>
    <property type="match status" value="1"/>
</dbReference>
<reference evidence="1" key="1">
    <citation type="journal article" date="2014" name="Int. J. Syst. Evol. Microbiol.">
        <title>Complete genome sequence of Corynebacterium casei LMG S-19264T (=DSM 44701T), isolated from a smear-ripened cheese.</title>
        <authorList>
            <consortium name="US DOE Joint Genome Institute (JGI-PGF)"/>
            <person name="Walter F."/>
            <person name="Albersmeier A."/>
            <person name="Kalinowski J."/>
            <person name="Ruckert C."/>
        </authorList>
    </citation>
    <scope>NUCLEOTIDE SEQUENCE</scope>
    <source>
        <strain evidence="1">CGMCC 1.15725</strain>
    </source>
</reference>
<dbReference type="AlphaFoldDB" id="A0A8J2YNH3"/>
<gene>
    <name evidence="1" type="ORF">GCM10011611_00680</name>
</gene>
<keyword evidence="2" id="KW-1185">Reference proteome</keyword>
<proteinExistence type="predicted"/>
<organism evidence="1 2">
    <name type="scientific">Aliidongia dinghuensis</name>
    <dbReference type="NCBI Taxonomy" id="1867774"/>
    <lineage>
        <taxon>Bacteria</taxon>
        <taxon>Pseudomonadati</taxon>
        <taxon>Pseudomonadota</taxon>
        <taxon>Alphaproteobacteria</taxon>
        <taxon>Rhodospirillales</taxon>
        <taxon>Dongiaceae</taxon>
        <taxon>Aliidongia</taxon>
    </lineage>
</organism>
<name>A0A8J2YNH3_9PROT</name>
<sequence length="348" mass="37077">MLLEARMSFDSLTTLIGGQDGIDLETAGPACRALAAGTGEDTQRARALIATMALQALAHSPAFQRALTARGFPFHELARTEQIVALRSVNRRYDLVMLHSLRDEQTWVIDIKPSSSDLIEGWLNFTDLLEAPPPFHTLGPLIAIEAFAGQPFGAVIAQRPTTSAVNAPPSVWKVDPLTGSYGDSTAGVAAIDKKKRSGVTAALHAVGSNKHVTVDGVSGTVVRRNKVSDSCFIEVTTTANPGSKGAKGPLANKLPRGNQGAEYEGLTTGLNSTNVTGWDLAAPNVTKYNQLKIYTPPITDQGDSGAALISDDDYIVGFALEVTGRNATPAYSSWVWAHSVYELLDLEY</sequence>
<reference evidence="1" key="2">
    <citation type="submission" date="2020-09" db="EMBL/GenBank/DDBJ databases">
        <authorList>
            <person name="Sun Q."/>
            <person name="Zhou Y."/>
        </authorList>
    </citation>
    <scope>NUCLEOTIDE SEQUENCE</scope>
    <source>
        <strain evidence="1">CGMCC 1.15725</strain>
    </source>
</reference>
<dbReference type="EMBL" id="BMJQ01000001">
    <property type="protein sequence ID" value="GGE99011.1"/>
    <property type="molecule type" value="Genomic_DNA"/>
</dbReference>
<accession>A0A8J2YNH3</accession>
<evidence type="ECO:0000313" key="1">
    <source>
        <dbReference type="EMBL" id="GGE99011.1"/>
    </source>
</evidence>
<dbReference type="Proteomes" id="UP000646365">
    <property type="component" value="Unassembled WGS sequence"/>
</dbReference>
<dbReference type="InterPro" id="IPR009003">
    <property type="entry name" value="Peptidase_S1_PA"/>
</dbReference>
<comment type="caution">
    <text evidence="1">The sequence shown here is derived from an EMBL/GenBank/DDBJ whole genome shotgun (WGS) entry which is preliminary data.</text>
</comment>
<evidence type="ECO:0000313" key="2">
    <source>
        <dbReference type="Proteomes" id="UP000646365"/>
    </source>
</evidence>
<protein>
    <submittedName>
        <fullName evidence="1">Uncharacterized protein</fullName>
    </submittedName>
</protein>